<gene>
    <name evidence="1" type="ORF">CF15_04035</name>
</gene>
<keyword evidence="2" id="KW-1185">Reference proteome</keyword>
<accession>A0A0V8RVH7</accession>
<dbReference type="AlphaFoldDB" id="A0A0V8RVH7"/>
<evidence type="ECO:0000313" key="2">
    <source>
        <dbReference type="Proteomes" id="UP000053352"/>
    </source>
</evidence>
<dbReference type="RefSeq" id="WP_058370649.1">
    <property type="nucleotide sequence ID" value="NZ_LNTB01000001.1"/>
</dbReference>
<dbReference type="STRING" id="2309.CF15_04035"/>
<proteinExistence type="predicted"/>
<reference evidence="1 2" key="1">
    <citation type="submission" date="2015-11" db="EMBL/GenBank/DDBJ databases">
        <title>Genome sequence of Pyrodictium occultum PL-19, a marine hyperthermophilic archaeon isolated from Volcano, Italy.</title>
        <authorList>
            <person name="Utturkar S."/>
            <person name="Huber H."/>
            <person name="Leptihn S."/>
            <person name="Brown S."/>
            <person name="Stetter K.O."/>
            <person name="Podar M."/>
        </authorList>
    </citation>
    <scope>NUCLEOTIDE SEQUENCE [LARGE SCALE GENOMIC DNA]</scope>
    <source>
        <strain evidence="1 2">PL-19</strain>
    </source>
</reference>
<comment type="caution">
    <text evidence="1">The sequence shown here is derived from an EMBL/GenBank/DDBJ whole genome shotgun (WGS) entry which is preliminary data.</text>
</comment>
<organism evidence="1 2">
    <name type="scientific">Pyrodictium occultum</name>
    <dbReference type="NCBI Taxonomy" id="2309"/>
    <lineage>
        <taxon>Archaea</taxon>
        <taxon>Thermoproteota</taxon>
        <taxon>Thermoprotei</taxon>
        <taxon>Desulfurococcales</taxon>
        <taxon>Pyrodictiaceae</taxon>
        <taxon>Pyrodictium</taxon>
    </lineage>
</organism>
<name>A0A0V8RVH7_PYROC</name>
<dbReference type="Proteomes" id="UP000053352">
    <property type="component" value="Unassembled WGS sequence"/>
</dbReference>
<protein>
    <submittedName>
        <fullName evidence="1">Uncharacterized protein</fullName>
    </submittedName>
</protein>
<dbReference type="EMBL" id="LNTB01000001">
    <property type="protein sequence ID" value="KSW11970.1"/>
    <property type="molecule type" value="Genomic_DNA"/>
</dbReference>
<evidence type="ECO:0000313" key="1">
    <source>
        <dbReference type="EMBL" id="KSW11970.1"/>
    </source>
</evidence>
<sequence length="110" mass="11664">MLWRRGSRDVSLPEAAAIYRARCATGPCYIIAFVLDGRPVVAIAPAQPTPLCIGLEAGLLRVVKAILSDLGVETPYITACRVASSLVGGSLRETLESIREAGLIISLERG</sequence>